<sequence length="229" mass="25227">MRYLKLVDRLCRHLVAIGVRDANPASELVLGQHWPVDDPDVLFLPEDVDRDLQEFVRPQSSDDPATLQKRAIIAMFLGTGVTASEGRAARIQDLNPHASPPYLHVPARPPKLSRTIHLEPFAVATLSTWLGNRRAWPAEGDLLFSLQRTGTPITDMSLGKIVREAFAAVGHEAEDMGPRILRNTYCRRLLIRGVAPDAVTERLGLASNRTVARIAATLDAPGSQDRPPL</sequence>
<gene>
    <name evidence="3" type="ORF">EHF44_26945</name>
</gene>
<dbReference type="EMBL" id="CP033971">
    <property type="protein sequence ID" value="AZG17339.1"/>
    <property type="molecule type" value="Genomic_DNA"/>
</dbReference>
<evidence type="ECO:0000313" key="3">
    <source>
        <dbReference type="EMBL" id="AZG17339.1"/>
    </source>
</evidence>
<evidence type="ECO:0000259" key="2">
    <source>
        <dbReference type="PROSITE" id="PS51898"/>
    </source>
</evidence>
<dbReference type="SUPFAM" id="SSF56349">
    <property type="entry name" value="DNA breaking-rejoining enzymes"/>
    <property type="match status" value="1"/>
</dbReference>
<dbReference type="CDD" id="cd00397">
    <property type="entry name" value="DNA_BRE_C"/>
    <property type="match status" value="1"/>
</dbReference>
<dbReference type="Proteomes" id="UP000270411">
    <property type="component" value="Plasmid unnamed2"/>
</dbReference>
<dbReference type="PROSITE" id="PS51898">
    <property type="entry name" value="TYR_RECOMBINASE"/>
    <property type="match status" value="1"/>
</dbReference>
<keyword evidence="1" id="KW-0233">DNA recombination</keyword>
<dbReference type="GO" id="GO:0006310">
    <property type="term" value="P:DNA recombination"/>
    <property type="evidence" value="ECO:0007669"/>
    <property type="project" value="UniProtKB-KW"/>
</dbReference>
<feature type="domain" description="Tyr recombinase" evidence="2">
    <location>
        <begin position="37"/>
        <end position="229"/>
    </location>
</feature>
<dbReference type="OrthoDB" id="8956973at2"/>
<dbReference type="GO" id="GO:0003677">
    <property type="term" value="F:DNA binding"/>
    <property type="evidence" value="ECO:0007669"/>
    <property type="project" value="InterPro"/>
</dbReference>
<dbReference type="InterPro" id="IPR013762">
    <property type="entry name" value="Integrase-like_cat_sf"/>
</dbReference>
<reference evidence="4" key="1">
    <citation type="submission" date="2018-11" db="EMBL/GenBank/DDBJ databases">
        <title>FDA dAtabase for Regulatory Grade micrObial Sequences (FDA-ARGOS): Supporting development and validation of Infectious Disease Dx tests.</title>
        <authorList>
            <person name="Goldberg B."/>
            <person name="Campos J."/>
            <person name="Tallon L."/>
            <person name="Sadzewicz L."/>
            <person name="Zhao X."/>
            <person name="Vavikolanu K."/>
            <person name="Mehta A."/>
            <person name="Aluvathingal J."/>
            <person name="Nadendla S."/>
            <person name="Geyer C."/>
            <person name="Nandy P."/>
            <person name="Yan Y."/>
            <person name="Sichtig H."/>
        </authorList>
    </citation>
    <scope>NUCLEOTIDE SEQUENCE [LARGE SCALE GENOMIC DNA]</scope>
    <source>
        <strain evidence="4">FDAARGOS_614</strain>
        <plasmid evidence="4">unnamed2</plasmid>
    </source>
</reference>
<dbReference type="GO" id="GO:0015074">
    <property type="term" value="P:DNA integration"/>
    <property type="evidence" value="ECO:0007669"/>
    <property type="project" value="InterPro"/>
</dbReference>
<dbReference type="InterPro" id="IPR011010">
    <property type="entry name" value="DNA_brk_join_enz"/>
</dbReference>
<keyword evidence="3" id="KW-0614">Plasmid</keyword>
<organism evidence="3 4">
    <name type="scientific">Cupriavidus pauculus</name>
    <dbReference type="NCBI Taxonomy" id="82633"/>
    <lineage>
        <taxon>Bacteria</taxon>
        <taxon>Pseudomonadati</taxon>
        <taxon>Pseudomonadota</taxon>
        <taxon>Betaproteobacteria</taxon>
        <taxon>Burkholderiales</taxon>
        <taxon>Burkholderiaceae</taxon>
        <taxon>Cupriavidus</taxon>
    </lineage>
</organism>
<proteinExistence type="predicted"/>
<dbReference type="InterPro" id="IPR002104">
    <property type="entry name" value="Integrase_catalytic"/>
</dbReference>
<protein>
    <submittedName>
        <fullName evidence="3">Site-specific integrase</fullName>
    </submittedName>
</protein>
<dbReference type="Gene3D" id="1.10.443.10">
    <property type="entry name" value="Intergrase catalytic core"/>
    <property type="match status" value="1"/>
</dbReference>
<name>A0A3G8HAM5_9BURK</name>
<evidence type="ECO:0000313" key="4">
    <source>
        <dbReference type="Proteomes" id="UP000270411"/>
    </source>
</evidence>
<geneLocation type="plasmid" evidence="3">
    <name>unnamed2</name>
</geneLocation>
<dbReference type="AlphaFoldDB" id="A0A3G8HAM5"/>
<evidence type="ECO:0000256" key="1">
    <source>
        <dbReference type="ARBA" id="ARBA00023172"/>
    </source>
</evidence>
<dbReference type="Pfam" id="PF00589">
    <property type="entry name" value="Phage_integrase"/>
    <property type="match status" value="1"/>
</dbReference>
<dbReference type="KEGG" id="cpau:EHF44_26945"/>
<accession>A0A3G8HAM5</accession>